<dbReference type="InterPro" id="IPR002052">
    <property type="entry name" value="DNA_methylase_N6_adenine_CS"/>
</dbReference>
<gene>
    <name evidence="4" type="primary">prmB</name>
    <name evidence="6" type="ORF">Lnau_2621</name>
</gene>
<dbReference type="AlphaFoldDB" id="A0A0W0WKW4"/>
<comment type="catalytic activity">
    <reaction evidence="4">
        <text>L-glutaminyl-[ribosomal protein uL3] + S-adenosyl-L-methionine = N(5)-methyl-L-glutaminyl-[ribosomal protein uL3] + S-adenosyl-L-homocysteine + H(+)</text>
        <dbReference type="Rhea" id="RHEA:45020"/>
        <dbReference type="Rhea" id="RHEA-COMP:11063"/>
        <dbReference type="Rhea" id="RHEA-COMP:11064"/>
        <dbReference type="ChEBI" id="CHEBI:15378"/>
        <dbReference type="ChEBI" id="CHEBI:30011"/>
        <dbReference type="ChEBI" id="CHEBI:57856"/>
        <dbReference type="ChEBI" id="CHEBI:59789"/>
        <dbReference type="ChEBI" id="CHEBI:61891"/>
        <dbReference type="EC" id="2.1.1.298"/>
    </reaction>
</comment>
<organism evidence="6 7">
    <name type="scientific">Legionella nautarum</name>
    <dbReference type="NCBI Taxonomy" id="45070"/>
    <lineage>
        <taxon>Bacteria</taxon>
        <taxon>Pseudomonadati</taxon>
        <taxon>Pseudomonadota</taxon>
        <taxon>Gammaproteobacteria</taxon>
        <taxon>Legionellales</taxon>
        <taxon>Legionellaceae</taxon>
        <taxon>Legionella</taxon>
    </lineage>
</organism>
<accession>A0A0W0WKW4</accession>
<dbReference type="InterPro" id="IPR017127">
    <property type="entry name" value="Ribosome_uL3_MTase"/>
</dbReference>
<evidence type="ECO:0000256" key="4">
    <source>
        <dbReference type="HAMAP-Rule" id="MF_02125"/>
    </source>
</evidence>
<dbReference type="PROSITE" id="PS00092">
    <property type="entry name" value="N6_MTASE"/>
    <property type="match status" value="1"/>
</dbReference>
<evidence type="ECO:0000313" key="6">
    <source>
        <dbReference type="EMBL" id="KTD32973.1"/>
    </source>
</evidence>
<dbReference type="GO" id="GO:0003676">
    <property type="term" value="F:nucleic acid binding"/>
    <property type="evidence" value="ECO:0007669"/>
    <property type="project" value="InterPro"/>
</dbReference>
<dbReference type="InterPro" id="IPR004556">
    <property type="entry name" value="HemK-like"/>
</dbReference>
<dbReference type="PIRSF" id="PIRSF037167">
    <property type="entry name" value="Mtase_YfcB_prd"/>
    <property type="match status" value="1"/>
</dbReference>
<dbReference type="GO" id="GO:0005829">
    <property type="term" value="C:cytosol"/>
    <property type="evidence" value="ECO:0007669"/>
    <property type="project" value="TreeGrafter"/>
</dbReference>
<dbReference type="Proteomes" id="UP000054725">
    <property type="component" value="Unassembled WGS sequence"/>
</dbReference>
<dbReference type="SUPFAM" id="SSF53335">
    <property type="entry name" value="S-adenosyl-L-methionine-dependent methyltransferases"/>
    <property type="match status" value="1"/>
</dbReference>
<dbReference type="NCBIfam" id="TIGR00536">
    <property type="entry name" value="hemK_fam"/>
    <property type="match status" value="1"/>
</dbReference>
<dbReference type="EC" id="2.1.1.298" evidence="4"/>
<dbReference type="NCBIfam" id="TIGR03533">
    <property type="entry name" value="L3_gln_methyl"/>
    <property type="match status" value="1"/>
</dbReference>
<dbReference type="HAMAP" id="MF_02125">
    <property type="entry name" value="L3_methyltr_PrmB"/>
    <property type="match status" value="1"/>
</dbReference>
<dbReference type="InterPro" id="IPR029063">
    <property type="entry name" value="SAM-dependent_MTases_sf"/>
</dbReference>
<dbReference type="CDD" id="cd02440">
    <property type="entry name" value="AdoMet_MTases"/>
    <property type="match status" value="1"/>
</dbReference>
<dbReference type="STRING" id="45070.Lnau_2621"/>
<evidence type="ECO:0000256" key="2">
    <source>
        <dbReference type="ARBA" id="ARBA00022679"/>
    </source>
</evidence>
<protein>
    <recommendedName>
        <fullName evidence="4">Ribosomal protein uL3 glutamine methyltransferase</fullName>
        <shortName evidence="4">uL3 MTase</shortName>
        <ecNumber evidence="4">2.1.1.298</ecNumber>
    </recommendedName>
    <alternativeName>
        <fullName evidence="4">N5-glutamine methyltransferase PrmB</fullName>
    </alternativeName>
</protein>
<dbReference type="PANTHER" id="PTHR47806">
    <property type="entry name" value="50S RIBOSOMAL PROTEIN L3 GLUTAMINE METHYLTRANSFERASE"/>
    <property type="match status" value="1"/>
</dbReference>
<name>A0A0W0WKW4_9GAMM</name>
<sequence length="307" mass="34454">MTDSYATVTTHFETIIDFLRFGISQAETANLYYGHGTDNAWDDMLALILTSLSLPIDCDPMLLQARLTAAEKQTLAYRLSRRIIDKLPVPYLTNEAYFCDLPFYVDERVLIPRSPIAELIKQQFSPWLEAERVERILDLCTGSACIAIACNYAFPDAHVDAVDISSEALEVAEINRERHGVQEVLTLIQSDCWSEVPKKHYDLIVSNPPYVGAEEMLTLPEEYLHEPRLALETKNNGLAIVEKILANAHDYLTEDGILVVEVGNSDEALVNAFPQIPFTWLDFEHGGHGVFLLTRQQLAAHFASTGN</sequence>
<dbReference type="RefSeq" id="WP_058505606.1">
    <property type="nucleotide sequence ID" value="NZ_CAAAIF010000007.1"/>
</dbReference>
<evidence type="ECO:0000259" key="5">
    <source>
        <dbReference type="Pfam" id="PF05175"/>
    </source>
</evidence>
<keyword evidence="1 4" id="KW-0489">Methyltransferase</keyword>
<dbReference type="PANTHER" id="PTHR47806:SF1">
    <property type="entry name" value="RIBOSOMAL PROTEIN UL3 GLUTAMINE METHYLTRANSFERASE"/>
    <property type="match status" value="1"/>
</dbReference>
<dbReference type="Pfam" id="PF05175">
    <property type="entry name" value="MTS"/>
    <property type="match status" value="1"/>
</dbReference>
<dbReference type="OrthoDB" id="9800643at2"/>
<comment type="caution">
    <text evidence="6">The sequence shown here is derived from an EMBL/GenBank/DDBJ whole genome shotgun (WGS) entry which is preliminary data.</text>
</comment>
<proteinExistence type="inferred from homology"/>
<dbReference type="PATRIC" id="fig|45070.6.peg.2767"/>
<feature type="domain" description="Methyltransferase small" evidence="5">
    <location>
        <begin position="128"/>
        <end position="225"/>
    </location>
</feature>
<keyword evidence="7" id="KW-1185">Reference proteome</keyword>
<evidence type="ECO:0000256" key="3">
    <source>
        <dbReference type="ARBA" id="ARBA00022691"/>
    </source>
</evidence>
<dbReference type="EMBL" id="LNYO01000024">
    <property type="protein sequence ID" value="KTD32973.1"/>
    <property type="molecule type" value="Genomic_DNA"/>
</dbReference>
<dbReference type="Gene3D" id="3.40.50.150">
    <property type="entry name" value="Vaccinia Virus protein VP39"/>
    <property type="match status" value="1"/>
</dbReference>
<comment type="function">
    <text evidence="4">Methylates ribosomal protein uL3 on a specific glutamine residue.</text>
</comment>
<keyword evidence="3 4" id="KW-0949">S-adenosyl-L-methionine</keyword>
<dbReference type="GO" id="GO:0036009">
    <property type="term" value="F:protein-glutamine N-methyltransferase activity"/>
    <property type="evidence" value="ECO:0007669"/>
    <property type="project" value="UniProtKB-UniRule"/>
</dbReference>
<dbReference type="InterPro" id="IPR007848">
    <property type="entry name" value="Small_mtfrase_dom"/>
</dbReference>
<evidence type="ECO:0000256" key="1">
    <source>
        <dbReference type="ARBA" id="ARBA00022603"/>
    </source>
</evidence>
<dbReference type="FunFam" id="3.40.50.150:FF:000042">
    <property type="entry name" value="50S ribosomal protein L3 glutamine methyltransferase"/>
    <property type="match status" value="1"/>
</dbReference>
<keyword evidence="2 4" id="KW-0808">Transferase</keyword>
<reference evidence="6 7" key="1">
    <citation type="submission" date="2015-11" db="EMBL/GenBank/DDBJ databases">
        <title>Genomic analysis of 38 Legionella species identifies large and diverse effector repertoires.</title>
        <authorList>
            <person name="Burstein D."/>
            <person name="Amaro F."/>
            <person name="Zusman T."/>
            <person name="Lifshitz Z."/>
            <person name="Cohen O."/>
            <person name="Gilbert J.A."/>
            <person name="Pupko T."/>
            <person name="Shuman H.A."/>
            <person name="Segal G."/>
        </authorList>
    </citation>
    <scope>NUCLEOTIDE SEQUENCE [LARGE SCALE GENOMIC DNA]</scope>
    <source>
        <strain evidence="6 7">ATCC 49506</strain>
    </source>
</reference>
<evidence type="ECO:0000313" key="7">
    <source>
        <dbReference type="Proteomes" id="UP000054725"/>
    </source>
</evidence>
<dbReference type="GO" id="GO:0032259">
    <property type="term" value="P:methylation"/>
    <property type="evidence" value="ECO:0007669"/>
    <property type="project" value="UniProtKB-KW"/>
</dbReference>
<comment type="similarity">
    <text evidence="4">Belongs to the protein N5-glutamine methyltransferase family. PrmB subfamily.</text>
</comment>